<accession>A0A9N9IZ79</accession>
<evidence type="ECO:0000313" key="2">
    <source>
        <dbReference type="Proteomes" id="UP000789396"/>
    </source>
</evidence>
<reference evidence="1" key="1">
    <citation type="submission" date="2021-06" db="EMBL/GenBank/DDBJ databases">
        <authorList>
            <person name="Kallberg Y."/>
            <person name="Tangrot J."/>
            <person name="Rosling A."/>
        </authorList>
    </citation>
    <scope>NUCLEOTIDE SEQUENCE</scope>
    <source>
        <strain evidence="1">IN212</strain>
    </source>
</reference>
<dbReference type="Proteomes" id="UP000789396">
    <property type="component" value="Unassembled WGS sequence"/>
</dbReference>
<protein>
    <submittedName>
        <fullName evidence="1">12083_t:CDS:1</fullName>
    </submittedName>
</protein>
<organism evidence="1 2">
    <name type="scientific">Racocetra fulgida</name>
    <dbReference type="NCBI Taxonomy" id="60492"/>
    <lineage>
        <taxon>Eukaryota</taxon>
        <taxon>Fungi</taxon>
        <taxon>Fungi incertae sedis</taxon>
        <taxon>Mucoromycota</taxon>
        <taxon>Glomeromycotina</taxon>
        <taxon>Glomeromycetes</taxon>
        <taxon>Diversisporales</taxon>
        <taxon>Gigasporaceae</taxon>
        <taxon>Racocetra</taxon>
    </lineage>
</organism>
<dbReference type="EMBL" id="CAJVPZ010039177">
    <property type="protein sequence ID" value="CAG8756940.1"/>
    <property type="molecule type" value="Genomic_DNA"/>
</dbReference>
<feature type="non-terminal residue" evidence="1">
    <location>
        <position position="1"/>
    </location>
</feature>
<gene>
    <name evidence="1" type="ORF">RFULGI_LOCUS14018</name>
</gene>
<feature type="non-terminal residue" evidence="1">
    <location>
        <position position="158"/>
    </location>
</feature>
<dbReference type="OrthoDB" id="2432510at2759"/>
<proteinExistence type="predicted"/>
<evidence type="ECO:0000313" key="1">
    <source>
        <dbReference type="EMBL" id="CAG8756940.1"/>
    </source>
</evidence>
<sequence length="158" mass="18485">DQITKNQVHYKLIEVANDIEFAEDSYESVIINLNSLIKCIDLSIIQEYNGTKKQCLDSQDEIAITITSKKDSSKPIYKHPIKMNYSFLNKIQHTQAILETIKQNLTYRAKYNQNLALQKKLLNIPKKHIKSIFENFIYKYQSKSKTYTATKNLQNSNY</sequence>
<name>A0A9N9IZ79_9GLOM</name>
<comment type="caution">
    <text evidence="1">The sequence shown here is derived from an EMBL/GenBank/DDBJ whole genome shotgun (WGS) entry which is preliminary data.</text>
</comment>
<keyword evidence="2" id="KW-1185">Reference proteome</keyword>
<dbReference type="AlphaFoldDB" id="A0A9N9IZ79"/>